<dbReference type="Gene3D" id="1.10.4080.10">
    <property type="entry name" value="ADP-ribosylation/Crystallin J1"/>
    <property type="match status" value="1"/>
</dbReference>
<comment type="cofactor">
    <cofactor evidence="1">
        <name>Mg(2+)</name>
        <dbReference type="ChEBI" id="CHEBI:18420"/>
    </cofactor>
    <text evidence="1">Binds 2 magnesium ions per subunit.</text>
</comment>
<evidence type="ECO:0000313" key="2">
    <source>
        <dbReference type="EMBL" id="GCE14890.1"/>
    </source>
</evidence>
<dbReference type="RefSeq" id="WP_126582418.1">
    <property type="nucleotide sequence ID" value="NZ_BIFR01000002.1"/>
</dbReference>
<dbReference type="OrthoDB" id="9761704at2"/>
<accession>A0A402A6W8</accession>
<protein>
    <recommendedName>
        <fullName evidence="4">ADP-ribosylglycohydrolase</fullName>
    </recommendedName>
</protein>
<comment type="caution">
    <text evidence="2">The sequence shown here is derived from an EMBL/GenBank/DDBJ whole genome shotgun (WGS) entry which is preliminary data.</text>
</comment>
<evidence type="ECO:0000256" key="1">
    <source>
        <dbReference type="PIRSR" id="PIRSR605502-1"/>
    </source>
</evidence>
<evidence type="ECO:0000313" key="3">
    <source>
        <dbReference type="Proteomes" id="UP000287352"/>
    </source>
</evidence>
<dbReference type="SUPFAM" id="SSF101478">
    <property type="entry name" value="ADP-ribosylglycohydrolase"/>
    <property type="match status" value="1"/>
</dbReference>
<dbReference type="GO" id="GO:0046872">
    <property type="term" value="F:metal ion binding"/>
    <property type="evidence" value="ECO:0007669"/>
    <property type="project" value="UniProtKB-KW"/>
</dbReference>
<keyword evidence="3" id="KW-1185">Reference proteome</keyword>
<feature type="binding site" evidence="1">
    <location>
        <position position="266"/>
    </location>
    <ligand>
        <name>Mg(2+)</name>
        <dbReference type="ChEBI" id="CHEBI:18420"/>
        <label>1</label>
    </ligand>
</feature>
<dbReference type="Proteomes" id="UP000287352">
    <property type="component" value="Unassembled WGS sequence"/>
</dbReference>
<evidence type="ECO:0008006" key="4">
    <source>
        <dbReference type="Google" id="ProtNLM"/>
    </source>
</evidence>
<keyword evidence="1" id="KW-0460">Magnesium</keyword>
<dbReference type="InterPro" id="IPR005502">
    <property type="entry name" value="Ribosyl_crysJ1"/>
</dbReference>
<dbReference type="AlphaFoldDB" id="A0A402A6W8"/>
<keyword evidence="1" id="KW-0479">Metal-binding</keyword>
<organism evidence="2 3">
    <name type="scientific">Tengunoibacter tsumagoiensis</name>
    <dbReference type="NCBI Taxonomy" id="2014871"/>
    <lineage>
        <taxon>Bacteria</taxon>
        <taxon>Bacillati</taxon>
        <taxon>Chloroflexota</taxon>
        <taxon>Ktedonobacteria</taxon>
        <taxon>Ktedonobacterales</taxon>
        <taxon>Dictyobacteraceae</taxon>
        <taxon>Tengunoibacter</taxon>
    </lineage>
</organism>
<dbReference type="InterPro" id="IPR036705">
    <property type="entry name" value="Ribosyl_crysJ1_sf"/>
</dbReference>
<sequence>MRHIKQNHIPAETRRWYSKVYGGWMGKSIGGTLGMPYEGDMRLLDIQDYDPTISLPAPNDDLDLQLVNLHALEQYGPRLQAVHLSREWLEHVFFPFDEYGYALANLRRGLVPPVAGWFNNPFIDCMGSPIRSELWAMIAPGQPEIAAYYAWQDAQVDHAGGEGMYGEVFFAVIESQAFIESDRDQLIACGLQHIPEQSRVAQAVRHTLACHAQGLTWQESRESILAHFGHTNFTDAPLNVAFTIVGWLYGADFGEAIRIAINCGYDTDCTGATLGSILGIILGAEAIPTRWSDPVGNQVVVSDPIRYLDAPKTLEELTERTLCVAFETQAFWQNKQLANILLARFQEELYNFRPGAFNPQFADGLLIEDTLGLSVAFQDGHPAIGCEQTKSLLITLTNKHKQPWQGELSLQVPAGWSGSETQFVELDPEETCTYVQMVTADEQMQEAYEVTINLTRSHQDVLWHTQKFPVAMVPARHWEFVIGDQQWSEKAIIAGDRLDLPVDFADYTGVVRAHTLLENPIDRKVRFIVSARPEVEVRLDGKILWTTSAADSVLPAFHRAEPGSFYEGFLSEGTHELELIFTRGAQNQNADDIMVMLVADSSIHQPGPYYYFTDILFAWPFQS</sequence>
<proteinExistence type="predicted"/>
<name>A0A402A6W8_9CHLR</name>
<dbReference type="Pfam" id="PF03747">
    <property type="entry name" value="ADP_ribosyl_GH"/>
    <property type="match status" value="1"/>
</dbReference>
<reference evidence="3" key="1">
    <citation type="submission" date="2018-12" db="EMBL/GenBank/DDBJ databases">
        <title>Tengunoibacter tsumagoiensis gen. nov., sp. nov., Dictyobacter kobayashii sp. nov., D. alpinus sp. nov., and D. joshuensis sp. nov. and description of Dictyobacteraceae fam. nov. within the order Ktedonobacterales isolated from Tengu-no-mugimeshi.</title>
        <authorList>
            <person name="Wang C.M."/>
            <person name="Zheng Y."/>
            <person name="Sakai Y."/>
            <person name="Toyoda A."/>
            <person name="Minakuchi Y."/>
            <person name="Abe K."/>
            <person name="Yokota A."/>
            <person name="Yabe S."/>
        </authorList>
    </citation>
    <scope>NUCLEOTIDE SEQUENCE [LARGE SCALE GENOMIC DNA]</scope>
    <source>
        <strain evidence="3">Uno3</strain>
    </source>
</reference>
<gene>
    <name evidence="2" type="ORF">KTT_47490</name>
</gene>
<feature type="binding site" evidence="1">
    <location>
        <position position="268"/>
    </location>
    <ligand>
        <name>Mg(2+)</name>
        <dbReference type="ChEBI" id="CHEBI:18420"/>
        <label>1</label>
    </ligand>
</feature>
<dbReference type="EMBL" id="BIFR01000002">
    <property type="protein sequence ID" value="GCE14890.1"/>
    <property type="molecule type" value="Genomic_DNA"/>
</dbReference>